<gene>
    <name evidence="1" type="ORF">ACFQ07_01460</name>
</gene>
<dbReference type="EMBL" id="JBHTIR010000174">
    <property type="protein sequence ID" value="MFD0850885.1"/>
    <property type="molecule type" value="Genomic_DNA"/>
</dbReference>
<keyword evidence="2" id="KW-1185">Reference proteome</keyword>
<protein>
    <recommendedName>
        <fullName evidence="3">PLP-dependent aminotransferase family protein</fullName>
    </recommendedName>
</protein>
<dbReference type="Proteomes" id="UP001597083">
    <property type="component" value="Unassembled WGS sequence"/>
</dbReference>
<name>A0ABW3C8P4_9ACTN</name>
<proteinExistence type="predicted"/>
<evidence type="ECO:0000313" key="1">
    <source>
        <dbReference type="EMBL" id="MFD0850885.1"/>
    </source>
</evidence>
<reference evidence="2" key="1">
    <citation type="journal article" date="2019" name="Int. J. Syst. Evol. Microbiol.">
        <title>The Global Catalogue of Microorganisms (GCM) 10K type strain sequencing project: providing services to taxonomists for standard genome sequencing and annotation.</title>
        <authorList>
            <consortium name="The Broad Institute Genomics Platform"/>
            <consortium name="The Broad Institute Genome Sequencing Center for Infectious Disease"/>
            <person name="Wu L."/>
            <person name="Ma J."/>
        </authorList>
    </citation>
    <scope>NUCLEOTIDE SEQUENCE [LARGE SCALE GENOMIC DNA]</scope>
    <source>
        <strain evidence="2">JCM 31696</strain>
    </source>
</reference>
<accession>A0ABW3C8P4</accession>
<evidence type="ECO:0000313" key="2">
    <source>
        <dbReference type="Proteomes" id="UP001597083"/>
    </source>
</evidence>
<comment type="caution">
    <text evidence="1">The sequence shown here is derived from an EMBL/GenBank/DDBJ whole genome shotgun (WGS) entry which is preliminary data.</text>
</comment>
<sequence length="104" mass="11150">RADLENRCKLATDFTDGALVKLRHAAPVGHGFGVPSPEEVQMAWARARSSMRRHPLGRAALENAESDPYPLAGLPALFSLVAGTEITPETLLDDVSTRLADALT</sequence>
<organism evidence="1 2">
    <name type="scientific">Actinomadura adrarensis</name>
    <dbReference type="NCBI Taxonomy" id="1819600"/>
    <lineage>
        <taxon>Bacteria</taxon>
        <taxon>Bacillati</taxon>
        <taxon>Actinomycetota</taxon>
        <taxon>Actinomycetes</taxon>
        <taxon>Streptosporangiales</taxon>
        <taxon>Thermomonosporaceae</taxon>
        <taxon>Actinomadura</taxon>
    </lineage>
</organism>
<feature type="non-terminal residue" evidence="1">
    <location>
        <position position="1"/>
    </location>
</feature>
<evidence type="ECO:0008006" key="3">
    <source>
        <dbReference type="Google" id="ProtNLM"/>
    </source>
</evidence>